<dbReference type="GO" id="GO:0042127">
    <property type="term" value="P:regulation of cell population proliferation"/>
    <property type="evidence" value="ECO:0007669"/>
    <property type="project" value="TreeGrafter"/>
</dbReference>
<dbReference type="Proteomes" id="UP000582659">
    <property type="component" value="Unassembled WGS sequence"/>
</dbReference>
<name>A0A1I7SPY1_BURXY</name>
<keyword evidence="6" id="KW-0539">Nucleus</keyword>
<comment type="subcellular location">
    <subcellularLocation>
        <location evidence="1">Nucleus</location>
    </subcellularLocation>
</comment>
<sequence length="417" mass="46353">MNGFSPQQQFPAENSEETPKIRKRKLENDENEEPESKLPANIISSLASMVDQAGSSSMGNYSMYPAYNGSFNMNFGGMDPQQLLQPYNGEGSCGQAYAQSTPNPATFVSQQAQFQQNYNMFHNYNPNLFNSPLTDNTYSSNQSQPYLNSTDSGLGTSGSMGGSLHSTANSELQDFLQGAEGEATETVGIEVHPDDVKTKYDEVPGRLALLNANVKHTVTLAEVKRRLGHPEGLNMSLIGGYLRKAKNKNGGQKIKEQLSQAGISIPSGKRRQTDPTAFTALTESETNTLVEDFDALNRKFFPQEAFIQEVQAEFMKPEVYNAYIQIQQGYLNPQRAVETVKFVLRICRNIMQRDQSIYEHRGFTSPYGKLSPRLQHDLETFNLVTHDFAVRAFTSMLSALIGETEPEGSFDIPMSLQ</sequence>
<keyword evidence="5" id="KW-0804">Transcription</keyword>
<evidence type="ECO:0000256" key="6">
    <source>
        <dbReference type="ARBA" id="ARBA00023242"/>
    </source>
</evidence>
<dbReference type="InterPro" id="IPR004979">
    <property type="entry name" value="TF_AP2"/>
</dbReference>
<dbReference type="eggNOG" id="KOG3811">
    <property type="taxonomic scope" value="Eukaryota"/>
</dbReference>
<dbReference type="WBParaSite" id="BXY_1512600.1">
    <property type="protein sequence ID" value="BXY_1512600.1"/>
    <property type="gene ID" value="BXY_1512600"/>
</dbReference>
<evidence type="ECO:0000256" key="3">
    <source>
        <dbReference type="ARBA" id="ARBA00023015"/>
    </source>
</evidence>
<feature type="region of interest" description="Disordered" evidence="7">
    <location>
        <begin position="132"/>
        <end position="161"/>
    </location>
</feature>
<dbReference type="EMBL" id="CAJFCV020000003">
    <property type="protein sequence ID" value="CAG9109350.1"/>
    <property type="molecule type" value="Genomic_DNA"/>
</dbReference>
<dbReference type="GO" id="GO:0005634">
    <property type="term" value="C:nucleus"/>
    <property type="evidence" value="ECO:0007669"/>
    <property type="project" value="UniProtKB-SubCell"/>
</dbReference>
<dbReference type="GO" id="GO:0000981">
    <property type="term" value="F:DNA-binding transcription factor activity, RNA polymerase II-specific"/>
    <property type="evidence" value="ECO:0007669"/>
    <property type="project" value="TreeGrafter"/>
</dbReference>
<dbReference type="AlphaFoldDB" id="A0A1I7SPY1"/>
<evidence type="ECO:0000313" key="10">
    <source>
        <dbReference type="Proteomes" id="UP000095284"/>
    </source>
</evidence>
<dbReference type="PRINTS" id="PR01748">
    <property type="entry name" value="AP2TNSCPFCT"/>
</dbReference>
<feature type="region of interest" description="Disordered" evidence="7">
    <location>
        <begin position="1"/>
        <end position="40"/>
    </location>
</feature>
<dbReference type="PANTHER" id="PTHR10812:SF16">
    <property type="entry name" value="TRANSCRIPTION FACTOR AP-2 C-TERMINAL DOMAIN-CONTAINING PROTEIN-RELATED"/>
    <property type="match status" value="1"/>
</dbReference>
<dbReference type="SMR" id="A0A1I7SPY1"/>
<evidence type="ECO:0000256" key="2">
    <source>
        <dbReference type="ARBA" id="ARBA00007770"/>
    </source>
</evidence>
<keyword evidence="11" id="KW-1185">Reference proteome</keyword>
<organism evidence="10 12">
    <name type="scientific">Bursaphelenchus xylophilus</name>
    <name type="common">Pinewood nematode worm</name>
    <name type="synonym">Aphelenchoides xylophilus</name>
    <dbReference type="NCBI Taxonomy" id="6326"/>
    <lineage>
        <taxon>Eukaryota</taxon>
        <taxon>Metazoa</taxon>
        <taxon>Ecdysozoa</taxon>
        <taxon>Nematoda</taxon>
        <taxon>Chromadorea</taxon>
        <taxon>Rhabditida</taxon>
        <taxon>Tylenchina</taxon>
        <taxon>Tylenchomorpha</taxon>
        <taxon>Aphelenchoidea</taxon>
        <taxon>Aphelenchoididae</taxon>
        <taxon>Bursaphelenchus</taxon>
    </lineage>
</organism>
<protein>
    <submittedName>
        <fullName evidence="9">(pine wood nematode) hypothetical protein</fullName>
    </submittedName>
    <submittedName>
        <fullName evidence="12">TF_AP-2 domain-containing protein</fullName>
    </submittedName>
</protein>
<gene>
    <name evidence="9" type="ORF">BXYJ_LOCUS7153</name>
</gene>
<dbReference type="Proteomes" id="UP000659654">
    <property type="component" value="Unassembled WGS sequence"/>
</dbReference>
<dbReference type="PANTHER" id="PTHR10812">
    <property type="entry name" value="TRANSCRIPTION FACTOR AP-2"/>
    <property type="match status" value="1"/>
</dbReference>
<feature type="compositionally biased region" description="Polar residues" evidence="7">
    <location>
        <begin position="132"/>
        <end position="146"/>
    </location>
</feature>
<evidence type="ECO:0000313" key="11">
    <source>
        <dbReference type="Proteomes" id="UP000659654"/>
    </source>
</evidence>
<dbReference type="OrthoDB" id="5875239at2759"/>
<feature type="domain" description="Transcription factor AP-2 C-terminal" evidence="8">
    <location>
        <begin position="201"/>
        <end position="400"/>
    </location>
</feature>
<dbReference type="Proteomes" id="UP000095284">
    <property type="component" value="Unplaced"/>
</dbReference>
<keyword evidence="3" id="KW-0805">Transcription regulation</keyword>
<dbReference type="Pfam" id="PF03299">
    <property type="entry name" value="TF_AP-2"/>
    <property type="match status" value="1"/>
</dbReference>
<comment type="similarity">
    <text evidence="2">Belongs to the AP-2 family.</text>
</comment>
<evidence type="ECO:0000256" key="7">
    <source>
        <dbReference type="SAM" id="MobiDB-lite"/>
    </source>
</evidence>
<reference evidence="12" key="1">
    <citation type="submission" date="2016-11" db="UniProtKB">
        <authorList>
            <consortium name="WormBaseParasite"/>
        </authorList>
    </citation>
    <scope>IDENTIFICATION</scope>
</reference>
<reference evidence="9" key="2">
    <citation type="submission" date="2020-09" db="EMBL/GenBank/DDBJ databases">
        <authorList>
            <person name="Kikuchi T."/>
        </authorList>
    </citation>
    <scope>NUCLEOTIDE SEQUENCE</scope>
    <source>
        <strain evidence="9">Ka4C1</strain>
    </source>
</reference>
<dbReference type="GO" id="GO:0000977">
    <property type="term" value="F:RNA polymerase II transcription regulatory region sequence-specific DNA binding"/>
    <property type="evidence" value="ECO:0007669"/>
    <property type="project" value="TreeGrafter"/>
</dbReference>
<evidence type="ECO:0000313" key="9">
    <source>
        <dbReference type="EMBL" id="CAD5222185.1"/>
    </source>
</evidence>
<evidence type="ECO:0000256" key="5">
    <source>
        <dbReference type="ARBA" id="ARBA00023163"/>
    </source>
</evidence>
<proteinExistence type="inferred from homology"/>
<dbReference type="InterPro" id="IPR013854">
    <property type="entry name" value="TF_AP2_C"/>
</dbReference>
<dbReference type="EMBL" id="CAJFDI010000003">
    <property type="protein sequence ID" value="CAD5222185.1"/>
    <property type="molecule type" value="Genomic_DNA"/>
</dbReference>
<evidence type="ECO:0000313" key="12">
    <source>
        <dbReference type="WBParaSite" id="BXY_1512600.1"/>
    </source>
</evidence>
<keyword evidence="4" id="KW-0238">DNA-binding</keyword>
<feature type="compositionally biased region" description="Polar residues" evidence="7">
    <location>
        <begin position="1"/>
        <end position="12"/>
    </location>
</feature>
<accession>A0A1I7SPY1</accession>
<evidence type="ECO:0000256" key="1">
    <source>
        <dbReference type="ARBA" id="ARBA00004123"/>
    </source>
</evidence>
<evidence type="ECO:0000256" key="4">
    <source>
        <dbReference type="ARBA" id="ARBA00023125"/>
    </source>
</evidence>
<evidence type="ECO:0000259" key="8">
    <source>
        <dbReference type="Pfam" id="PF03299"/>
    </source>
</evidence>